<dbReference type="Proteomes" id="UP000289886">
    <property type="component" value="Unassembled WGS sequence"/>
</dbReference>
<keyword evidence="2" id="KW-0687">Ribonucleoprotein</keyword>
<name>A0A662YL76_ACIRT</name>
<protein>
    <submittedName>
        <fullName evidence="2">SAP domain-containing ribonucleoprotein</fullName>
    </submittedName>
</protein>
<keyword evidence="3" id="KW-1185">Reference proteome</keyword>
<organism evidence="2 3">
    <name type="scientific">Acipenser ruthenus</name>
    <name type="common">Sterlet sturgeon</name>
    <dbReference type="NCBI Taxonomy" id="7906"/>
    <lineage>
        <taxon>Eukaryota</taxon>
        <taxon>Metazoa</taxon>
        <taxon>Chordata</taxon>
        <taxon>Craniata</taxon>
        <taxon>Vertebrata</taxon>
        <taxon>Euteleostomi</taxon>
        <taxon>Actinopterygii</taxon>
        <taxon>Chondrostei</taxon>
        <taxon>Acipenseriformes</taxon>
        <taxon>Acipenseridae</taxon>
        <taxon>Acipenser</taxon>
    </lineage>
</organism>
<dbReference type="EMBL" id="SCEB01001162">
    <property type="protein sequence ID" value="RXM97287.1"/>
    <property type="molecule type" value="Genomic_DNA"/>
</dbReference>
<dbReference type="GO" id="GO:0016973">
    <property type="term" value="P:poly(A)+ mRNA export from nucleus"/>
    <property type="evidence" value="ECO:0007669"/>
    <property type="project" value="TreeGrafter"/>
</dbReference>
<evidence type="ECO:0000313" key="2">
    <source>
        <dbReference type="EMBL" id="RXM97287.1"/>
    </source>
</evidence>
<accession>A0A662YL76</accession>
<dbReference type="PANTHER" id="PTHR46551:SF1">
    <property type="entry name" value="SAP DOMAIN-CONTAINING RIBONUCLEOPROTEIN"/>
    <property type="match status" value="1"/>
</dbReference>
<sequence>MQAGAVILVLSFKCCRWIGLQRFSQVEEDEKLKKRKERFGILTSAAGATDDIEEEEVKVVVEEPAEPEKVSVAEKEEGGAADKKVVKIASTTSPDEKLQQRAQRFNVPPTGESKKAARAARFGLPAAPEKGQTGAEVHAVITCGSGGEGLCRALKRRSLTSSQISGNIRGRAVLIRHRLGVLQEGRAKIPPKEKRRLVGVKARTCY</sequence>
<proteinExistence type="predicted"/>
<dbReference type="AlphaFoldDB" id="A0A662YL76"/>
<gene>
    <name evidence="2" type="ORF">EOD39_14621</name>
</gene>
<dbReference type="InterPro" id="IPR052240">
    <property type="entry name" value="SAP_domain_ribonucleoprotein"/>
</dbReference>
<dbReference type="PANTHER" id="PTHR46551">
    <property type="entry name" value="SAP DOMAIN-CONTAINING RIBONUCLEOPROTEIN"/>
    <property type="match status" value="1"/>
</dbReference>
<dbReference type="GO" id="GO:0005634">
    <property type="term" value="C:nucleus"/>
    <property type="evidence" value="ECO:0007669"/>
    <property type="project" value="TreeGrafter"/>
</dbReference>
<reference evidence="2 3" key="1">
    <citation type="submission" date="2019-01" db="EMBL/GenBank/DDBJ databases">
        <title>Draft Genome and Complete Hox-Cluster Characterization of the Sterlet Sturgeon (Acipenser ruthenus).</title>
        <authorList>
            <person name="Wei Q."/>
        </authorList>
    </citation>
    <scope>NUCLEOTIDE SEQUENCE [LARGE SCALE GENOMIC DNA]</scope>
    <source>
        <strain evidence="2">WHYD16114868_AA</strain>
        <tissue evidence="2">Blood</tissue>
    </source>
</reference>
<dbReference type="GO" id="GO:1990904">
    <property type="term" value="C:ribonucleoprotein complex"/>
    <property type="evidence" value="ECO:0007669"/>
    <property type="project" value="UniProtKB-KW"/>
</dbReference>
<comment type="caution">
    <text evidence="2">The sequence shown here is derived from an EMBL/GenBank/DDBJ whole genome shotgun (WGS) entry which is preliminary data.</text>
</comment>
<keyword evidence="1" id="KW-0597">Phosphoprotein</keyword>
<evidence type="ECO:0000313" key="3">
    <source>
        <dbReference type="Proteomes" id="UP000289886"/>
    </source>
</evidence>
<evidence type="ECO:0000256" key="1">
    <source>
        <dbReference type="ARBA" id="ARBA00022553"/>
    </source>
</evidence>